<feature type="transmembrane region" description="Helical" evidence="2">
    <location>
        <begin position="74"/>
        <end position="94"/>
    </location>
</feature>
<keyword evidence="2" id="KW-0812">Transmembrane</keyword>
<name>A0ABM0ZZ80_APLCA</name>
<organism evidence="3 4">
    <name type="scientific">Aplysia californica</name>
    <name type="common">California sea hare</name>
    <dbReference type="NCBI Taxonomy" id="6500"/>
    <lineage>
        <taxon>Eukaryota</taxon>
        <taxon>Metazoa</taxon>
        <taxon>Spiralia</taxon>
        <taxon>Lophotrochozoa</taxon>
        <taxon>Mollusca</taxon>
        <taxon>Gastropoda</taxon>
        <taxon>Heterobranchia</taxon>
        <taxon>Euthyneura</taxon>
        <taxon>Tectipleura</taxon>
        <taxon>Aplysiida</taxon>
        <taxon>Aplysioidea</taxon>
        <taxon>Aplysiidae</taxon>
        <taxon>Aplysia</taxon>
    </lineage>
</organism>
<gene>
    <name evidence="4" type="primary">LOC101849690</name>
</gene>
<feature type="transmembrane region" description="Helical" evidence="2">
    <location>
        <begin position="12"/>
        <end position="32"/>
    </location>
</feature>
<feature type="region of interest" description="Disordered" evidence="1">
    <location>
        <begin position="193"/>
        <end position="246"/>
    </location>
</feature>
<feature type="compositionally biased region" description="Low complexity" evidence="1">
    <location>
        <begin position="210"/>
        <end position="226"/>
    </location>
</feature>
<dbReference type="Proteomes" id="UP000694888">
    <property type="component" value="Unplaced"/>
</dbReference>
<evidence type="ECO:0000256" key="2">
    <source>
        <dbReference type="SAM" id="Phobius"/>
    </source>
</evidence>
<keyword evidence="2" id="KW-1133">Transmembrane helix</keyword>
<dbReference type="GeneID" id="101849690"/>
<dbReference type="RefSeq" id="XP_012937560.1">
    <property type="nucleotide sequence ID" value="XM_013082106.2"/>
</dbReference>
<evidence type="ECO:0000313" key="3">
    <source>
        <dbReference type="Proteomes" id="UP000694888"/>
    </source>
</evidence>
<evidence type="ECO:0000256" key="1">
    <source>
        <dbReference type="SAM" id="MobiDB-lite"/>
    </source>
</evidence>
<keyword evidence="2" id="KW-0472">Membrane</keyword>
<reference evidence="4" key="1">
    <citation type="submission" date="2025-08" db="UniProtKB">
        <authorList>
            <consortium name="RefSeq"/>
        </authorList>
    </citation>
    <scope>IDENTIFICATION</scope>
</reference>
<evidence type="ECO:0000313" key="4">
    <source>
        <dbReference type="RefSeq" id="XP_012937560.1"/>
    </source>
</evidence>
<proteinExistence type="predicted"/>
<keyword evidence="3" id="KW-1185">Reference proteome</keyword>
<accession>A0ABM0ZZ80</accession>
<protein>
    <submittedName>
        <fullName evidence="4">Uncharacterized protein LOC101849690</fullName>
    </submittedName>
</protein>
<feature type="region of interest" description="Disordered" evidence="1">
    <location>
        <begin position="121"/>
        <end position="163"/>
    </location>
</feature>
<sequence length="281" mass="30339">MMTPSVCAVSQTLVVRVFLLPVVWTALGFRLLDTALAASNYSTGTNATGVAVRNVTVAPAPGGQVTCNDITVEAVVFAALGGIVLGVVLTLLFFKLFHKRAQRLPPKDYIREESTVGTEDVVLVSANPAPDTRRRKSGDQGAEPEVHYTGSDSQRGDSEGVTKGHKKLERLVKPSKHLPADVEIPQAATPLIDEQEDSNDHPYTDVGEQGTTTTSGTPSNNNLPPEENGEGEGKLYTNFGETSKLEQPYDMLNVIPEEVEYTNTMFSTYQPLTPVKKKAPK</sequence>